<proteinExistence type="predicted"/>
<dbReference type="EMBL" id="CP154878">
    <property type="protein sequence ID" value="XBG95164.1"/>
    <property type="molecule type" value="Genomic_DNA"/>
</dbReference>
<evidence type="ECO:0000313" key="1">
    <source>
        <dbReference type="EMBL" id="XBG95164.1"/>
    </source>
</evidence>
<accession>A0AAU7C203</accession>
<dbReference type="RefSeq" id="WP_347980277.1">
    <property type="nucleotide sequence ID" value="NZ_CP154878.1"/>
</dbReference>
<organism evidence="1">
    <name type="scientific">Limosilactobacillus allomucosae</name>
    <dbReference type="NCBI Taxonomy" id="3142938"/>
    <lineage>
        <taxon>Bacteria</taxon>
        <taxon>Bacillati</taxon>
        <taxon>Bacillota</taxon>
        <taxon>Bacilli</taxon>
        <taxon>Lactobacillales</taxon>
        <taxon>Lactobacillaceae</taxon>
        <taxon>Limosilactobacillus</taxon>
    </lineage>
</organism>
<dbReference type="KEGG" id="lalo:ABC765_08870"/>
<name>A0AAU7C203_9LACO</name>
<dbReference type="AlphaFoldDB" id="A0AAU7C203"/>
<gene>
    <name evidence="1" type="ORF">ABC765_08870</name>
</gene>
<protein>
    <submittedName>
        <fullName evidence="1">Uncharacterized protein</fullName>
    </submittedName>
</protein>
<sequence>MKKEYFELLLDQLELQCSFAEYSFKKFYGMYIKFDLESSKVIYQTNDEIWFYLRGFTISLADIAKLLVLSTKQSDIRRVKREVLLQKIDILPELSVITDKKLRNALEHIDERIDEYEESGVKLVLNRNIAPNFLREMKGSVKINDQINNFNKTNYTENLFYEKNMLYYAAFGVDIPLNQAYEELLKLKEDIKKIKRQFCEGKYDSEFNG</sequence>
<reference evidence="1" key="1">
    <citation type="submission" date="2024-04" db="EMBL/GenBank/DDBJ databases">
        <title>Limosilactobacillus allomucosae sp. nov., a novel species isolated from wild boar faecal samples as a potential probiotics for domestic pigs.</title>
        <authorList>
            <person name="Chen B."/>
        </authorList>
    </citation>
    <scope>NUCLEOTIDE SEQUENCE</scope>
    <source>
        <strain evidence="1">WILCCON 0051</strain>
    </source>
</reference>